<evidence type="ECO:0000313" key="11">
    <source>
        <dbReference type="EMBL" id="MEK0307196.1"/>
    </source>
</evidence>
<evidence type="ECO:0000259" key="8">
    <source>
        <dbReference type="Pfam" id="PF02449"/>
    </source>
</evidence>
<evidence type="ECO:0000256" key="6">
    <source>
        <dbReference type="PIRNR" id="PIRNR001084"/>
    </source>
</evidence>
<comment type="catalytic activity">
    <reaction evidence="1 6">
        <text>Hydrolysis of terminal non-reducing beta-D-galactose residues in beta-D-galactosides.</text>
        <dbReference type="EC" id="3.2.1.23"/>
    </reaction>
</comment>
<evidence type="ECO:0000256" key="5">
    <source>
        <dbReference type="ARBA" id="ARBA00023295"/>
    </source>
</evidence>
<dbReference type="PANTHER" id="PTHR36447:SF1">
    <property type="entry name" value="BETA-GALACTOSIDASE GANA"/>
    <property type="match status" value="1"/>
</dbReference>
<dbReference type="InterPro" id="IPR013529">
    <property type="entry name" value="Glyco_hydro_42_N"/>
</dbReference>
<dbReference type="Pfam" id="PF08532">
    <property type="entry name" value="Glyco_hydro_42M"/>
    <property type="match status" value="1"/>
</dbReference>
<dbReference type="Gene3D" id="3.20.20.80">
    <property type="entry name" value="Glycosidases"/>
    <property type="match status" value="1"/>
</dbReference>
<gene>
    <name evidence="11" type="ORF">V8P97_06950</name>
</gene>
<feature type="domain" description="Beta-galactosidase C-terminal" evidence="10">
    <location>
        <begin position="629"/>
        <end position="688"/>
    </location>
</feature>
<accession>A0ABU8ZPL2</accession>
<feature type="region of interest" description="Disordered" evidence="7">
    <location>
        <begin position="530"/>
        <end position="552"/>
    </location>
</feature>
<evidence type="ECO:0000256" key="4">
    <source>
        <dbReference type="ARBA" id="ARBA00022801"/>
    </source>
</evidence>
<dbReference type="Pfam" id="PF02449">
    <property type="entry name" value="Glyco_hydro_42"/>
    <property type="match status" value="1"/>
</dbReference>
<protein>
    <recommendedName>
        <fullName evidence="3 6">Beta-galactosidase</fullName>
        <shortName evidence="6">Beta-gal</shortName>
        <ecNumber evidence="3 6">3.2.1.23</ecNumber>
    </recommendedName>
</protein>
<dbReference type="PANTHER" id="PTHR36447">
    <property type="entry name" value="BETA-GALACTOSIDASE GANA"/>
    <property type="match status" value="1"/>
</dbReference>
<evidence type="ECO:0000256" key="2">
    <source>
        <dbReference type="ARBA" id="ARBA00005940"/>
    </source>
</evidence>
<dbReference type="SUPFAM" id="SSF51445">
    <property type="entry name" value="(Trans)glycosidases"/>
    <property type="match status" value="1"/>
</dbReference>
<comment type="similarity">
    <text evidence="2 6">Belongs to the glycosyl hydrolase 42 family.</text>
</comment>
<proteinExistence type="inferred from homology"/>
<dbReference type="InterPro" id="IPR029062">
    <property type="entry name" value="Class_I_gatase-like"/>
</dbReference>
<dbReference type="SUPFAM" id="SSF52317">
    <property type="entry name" value="Class I glutamine amidotransferase-like"/>
    <property type="match status" value="1"/>
</dbReference>
<dbReference type="Pfam" id="PF08533">
    <property type="entry name" value="Glyco_hydro_42C"/>
    <property type="match status" value="1"/>
</dbReference>
<dbReference type="EC" id="3.2.1.23" evidence="3 6"/>
<dbReference type="PIRSF" id="PIRSF001084">
    <property type="entry name" value="B-galactosidase"/>
    <property type="match status" value="1"/>
</dbReference>
<dbReference type="EMBL" id="JBANBB010000002">
    <property type="protein sequence ID" value="MEK0307196.1"/>
    <property type="molecule type" value="Genomic_DNA"/>
</dbReference>
<dbReference type="InterPro" id="IPR017853">
    <property type="entry name" value="GH"/>
</dbReference>
<comment type="caution">
    <text evidence="11">The sequence shown here is derived from an EMBL/GenBank/DDBJ whole genome shotgun (WGS) entry which is preliminary data.</text>
</comment>
<evidence type="ECO:0000259" key="9">
    <source>
        <dbReference type="Pfam" id="PF08532"/>
    </source>
</evidence>
<dbReference type="InterPro" id="IPR003476">
    <property type="entry name" value="Glyco_hydro_42"/>
</dbReference>
<organism evidence="11 12">
    <name type="scientific">Bifidobacterium favimelis</name>
    <dbReference type="NCBI Taxonomy" id="3122979"/>
    <lineage>
        <taxon>Bacteria</taxon>
        <taxon>Bacillati</taxon>
        <taxon>Actinomycetota</taxon>
        <taxon>Actinomycetes</taxon>
        <taxon>Bifidobacteriales</taxon>
        <taxon>Bifidobacteriaceae</taxon>
        <taxon>Bifidobacterium</taxon>
    </lineage>
</organism>
<name>A0ABU8ZPL2_9BIFI</name>
<dbReference type="InterPro" id="IPR013738">
    <property type="entry name" value="Beta_galactosidase_Trimer"/>
</dbReference>
<sequence length="689" mass="75916">MKPAFSSFLFGGDWNPEQWPEDTWEHDVEMLEDAHINEATINVFSWALLQPGEDRYDFSVLDRIVALLVRHHFNIVMATGTAALPAWMVRNHPEVIRTDQEGRRHVFGGRHNFCPTSDYFRRASGALAGRLASRYAGTPGLVAWHVGNEYGGGGGLCYCQSCAAAFRTWLRRKYGTVDSLNRAWCANFWSHTIHDWEDVVPPVAYGDGIGENKCVLSGLQMDYRRFQEQAQLSCFTNERDAIRLHDGITPITTNLMGTFKDLDYFEWAKQMDLVSWDNYPGMDTPASFTAMSHDLMRGVGGGRPFMLMEQTPNQQNWFPFCKVKRPGEVRKLSWQAVAHGADTVQFFQMKQSLGGCERFHGAVIDHSGSEESRVFRETAALGAELDRVGPRLMGSRVVSRVAIMFDWQSYWSLEGCVGPTAGFSYPQEVHRFYRPLFRRNVAVDFIPSTASAETLKAYDLVLAPALISVLPGVAERLESYVADGGTFITGYMAGIHDENDLVVPGGYPGALRKLTGVWVEEIDALAPDETIPVEGLTGGSGQGLSGRDDGSRPAGQIVASLIRCEGAESLASYGGEGFYAGSTALTVNRFGRGRAYFVGTPLDESGMEAFMDPILDDLDVETFDTPQDVSLSIRQADDGTRYAFVINSAPSTRSVDLPILKGGEDLLTGGTMNGPLSMEPYGVAVVRLA</sequence>
<dbReference type="Proteomes" id="UP001373159">
    <property type="component" value="Unassembled WGS sequence"/>
</dbReference>
<evidence type="ECO:0000313" key="12">
    <source>
        <dbReference type="Proteomes" id="UP001373159"/>
    </source>
</evidence>
<dbReference type="InterPro" id="IPR013780">
    <property type="entry name" value="Glyco_hydro_b"/>
</dbReference>
<dbReference type="CDD" id="cd03143">
    <property type="entry name" value="A4_beta-galactosidase_middle_domain"/>
    <property type="match status" value="1"/>
</dbReference>
<dbReference type="Gene3D" id="3.40.50.880">
    <property type="match status" value="1"/>
</dbReference>
<keyword evidence="5 6" id="KW-0326">Glycosidase</keyword>
<keyword evidence="12" id="KW-1185">Reference proteome</keyword>
<evidence type="ECO:0000256" key="3">
    <source>
        <dbReference type="ARBA" id="ARBA00012756"/>
    </source>
</evidence>
<evidence type="ECO:0000259" key="10">
    <source>
        <dbReference type="Pfam" id="PF08533"/>
    </source>
</evidence>
<feature type="domain" description="Glycoside hydrolase family 42 N-terminal" evidence="8">
    <location>
        <begin position="13"/>
        <end position="387"/>
    </location>
</feature>
<feature type="domain" description="Beta-galactosidase trimerisation" evidence="9">
    <location>
        <begin position="400"/>
        <end position="620"/>
    </location>
</feature>
<evidence type="ECO:0000256" key="7">
    <source>
        <dbReference type="SAM" id="MobiDB-lite"/>
    </source>
</evidence>
<keyword evidence="4 6" id="KW-0378">Hydrolase</keyword>
<dbReference type="Gene3D" id="2.60.40.1180">
    <property type="entry name" value="Golgi alpha-mannosidase II"/>
    <property type="match status" value="1"/>
</dbReference>
<evidence type="ECO:0000256" key="1">
    <source>
        <dbReference type="ARBA" id="ARBA00001412"/>
    </source>
</evidence>
<reference evidence="11 12" key="1">
    <citation type="submission" date="2024-02" db="EMBL/GenBank/DDBJ databases">
        <title>Bifidobacterium honeyensis sp. nov., isolated from the comb honey.</title>
        <authorList>
            <person name="Liu W."/>
            <person name="Li Y."/>
        </authorList>
    </citation>
    <scope>NUCLEOTIDE SEQUENCE [LARGE SCALE GENOMIC DNA]</scope>
    <source>
        <strain evidence="11 12">IMAU50988</strain>
    </source>
</reference>
<dbReference type="InterPro" id="IPR013739">
    <property type="entry name" value="Beta_galactosidase_C"/>
</dbReference>
<dbReference type="RefSeq" id="WP_340469919.1">
    <property type="nucleotide sequence ID" value="NZ_JBANBB010000002.1"/>
</dbReference>